<keyword evidence="4" id="KW-1185">Reference proteome</keyword>
<evidence type="ECO:0000256" key="1">
    <source>
        <dbReference type="SAM" id="MobiDB-lite"/>
    </source>
</evidence>
<evidence type="ECO:0000313" key="4">
    <source>
        <dbReference type="Proteomes" id="UP001459277"/>
    </source>
</evidence>
<feature type="compositionally biased region" description="Acidic residues" evidence="1">
    <location>
        <begin position="387"/>
        <end position="398"/>
    </location>
</feature>
<comment type="caution">
    <text evidence="3">The sequence shown here is derived from an EMBL/GenBank/DDBJ whole genome shotgun (WGS) entry which is preliminary data.</text>
</comment>
<dbReference type="PANTHER" id="PTHR48258:SF6">
    <property type="entry name" value="LEUCINE-RICH REPEAT DOMAIN, L DOMAIN-CONTAINING PROTEIN"/>
    <property type="match status" value="1"/>
</dbReference>
<dbReference type="PANTHER" id="PTHR48258">
    <property type="entry name" value="DUF4218 DOMAIN-CONTAINING PROTEIN-RELATED"/>
    <property type="match status" value="1"/>
</dbReference>
<name>A0AAW2DQQ9_9ROSI</name>
<feature type="region of interest" description="Disordered" evidence="1">
    <location>
        <begin position="1"/>
        <end position="37"/>
    </location>
</feature>
<dbReference type="AlphaFoldDB" id="A0AAW2DQQ9"/>
<feature type="domain" description="DUF4216" evidence="2">
    <location>
        <begin position="300"/>
        <end position="352"/>
    </location>
</feature>
<gene>
    <name evidence="3" type="ORF">SO802_007031</name>
</gene>
<evidence type="ECO:0000259" key="2">
    <source>
        <dbReference type="Pfam" id="PF13952"/>
    </source>
</evidence>
<accession>A0AAW2DQQ9</accession>
<proteinExistence type="predicted"/>
<feature type="compositionally biased region" description="Basic and acidic residues" evidence="1">
    <location>
        <begin position="112"/>
        <end position="126"/>
    </location>
</feature>
<organism evidence="3 4">
    <name type="scientific">Lithocarpus litseifolius</name>
    <dbReference type="NCBI Taxonomy" id="425828"/>
    <lineage>
        <taxon>Eukaryota</taxon>
        <taxon>Viridiplantae</taxon>
        <taxon>Streptophyta</taxon>
        <taxon>Embryophyta</taxon>
        <taxon>Tracheophyta</taxon>
        <taxon>Spermatophyta</taxon>
        <taxon>Magnoliopsida</taxon>
        <taxon>eudicotyledons</taxon>
        <taxon>Gunneridae</taxon>
        <taxon>Pentapetalae</taxon>
        <taxon>rosids</taxon>
        <taxon>fabids</taxon>
        <taxon>Fagales</taxon>
        <taxon>Fagaceae</taxon>
        <taxon>Lithocarpus</taxon>
    </lineage>
</organism>
<sequence>MRRDYTRWHLHGEGNSDEDEEGSDDDEDNSSDDELNIDDIHNMIRDAYPHMRDVEETSGSESLQRLFMSSKTAPDMRWHHENRSNDEVLRHPTDAKAWKSFDQTHESFSLDPRNKAQFDGKRDRKGAPKRLFGDDVLNQLGTLPPVTLDKAIKRKRLPGQTIFNRPERNDDRCPTTCDDTSRLPIFSRRGRPFGKSVVRELNNTDYYAASLYVLQNCDEIEPLVQEHRNILVDLGVNVDEMHRHEFICSFKERITKLYNDGNEQVDEHVRSLAWGLDKRATHYPCYNVNGFRFRTKQHNDAQEGIGYKLDRHRITSINRTRKLNTQEPFVLASQAIQVYYINCIKDLAWSVVIETKPRNLYDMPVNEEEPYQEEETNAGRGNQNVDENTEDDFEEDYDSNGSQMENTDSDDD</sequence>
<feature type="region of interest" description="Disordered" evidence="1">
    <location>
        <begin position="364"/>
        <end position="412"/>
    </location>
</feature>
<feature type="compositionally biased region" description="Acidic residues" evidence="1">
    <location>
        <begin position="365"/>
        <end position="376"/>
    </location>
</feature>
<protein>
    <recommendedName>
        <fullName evidence="2">DUF4216 domain-containing protein</fullName>
    </recommendedName>
</protein>
<dbReference type="Pfam" id="PF13952">
    <property type="entry name" value="DUF4216"/>
    <property type="match status" value="1"/>
</dbReference>
<feature type="compositionally biased region" description="Acidic residues" evidence="1">
    <location>
        <begin position="15"/>
        <end position="37"/>
    </location>
</feature>
<dbReference type="InterPro" id="IPR025312">
    <property type="entry name" value="DUF4216"/>
</dbReference>
<feature type="compositionally biased region" description="Basic and acidic residues" evidence="1">
    <location>
        <begin position="1"/>
        <end position="14"/>
    </location>
</feature>
<evidence type="ECO:0000313" key="3">
    <source>
        <dbReference type="EMBL" id="KAL0011923.1"/>
    </source>
</evidence>
<dbReference type="EMBL" id="JAZDWU010000002">
    <property type="protein sequence ID" value="KAL0011923.1"/>
    <property type="molecule type" value="Genomic_DNA"/>
</dbReference>
<feature type="region of interest" description="Disordered" evidence="1">
    <location>
        <begin position="103"/>
        <end position="130"/>
    </location>
</feature>
<reference evidence="3 4" key="1">
    <citation type="submission" date="2024-01" db="EMBL/GenBank/DDBJ databases">
        <title>A telomere-to-telomere, gap-free genome of sweet tea (Lithocarpus litseifolius).</title>
        <authorList>
            <person name="Zhou J."/>
        </authorList>
    </citation>
    <scope>NUCLEOTIDE SEQUENCE [LARGE SCALE GENOMIC DNA]</scope>
    <source>
        <strain evidence="3">Zhou-2022a</strain>
        <tissue evidence="3">Leaf</tissue>
    </source>
</reference>
<dbReference type="Proteomes" id="UP001459277">
    <property type="component" value="Unassembled WGS sequence"/>
</dbReference>